<accession>C4FS12</accession>
<evidence type="ECO:0000313" key="2">
    <source>
        <dbReference type="EMBL" id="EEP64640.1"/>
    </source>
</evidence>
<organism evidence="2 3">
    <name type="scientific">Veillonella dispar ATCC 17748</name>
    <dbReference type="NCBI Taxonomy" id="546273"/>
    <lineage>
        <taxon>Bacteria</taxon>
        <taxon>Bacillati</taxon>
        <taxon>Bacillota</taxon>
        <taxon>Negativicutes</taxon>
        <taxon>Veillonellales</taxon>
        <taxon>Veillonellaceae</taxon>
        <taxon>Veillonella</taxon>
    </lineage>
</organism>
<dbReference type="EMBL" id="ACIK02000019">
    <property type="protein sequence ID" value="EEP64640.1"/>
    <property type="molecule type" value="Genomic_DNA"/>
</dbReference>
<protein>
    <submittedName>
        <fullName evidence="2">Uncharacterized protein</fullName>
    </submittedName>
</protein>
<feature type="transmembrane region" description="Helical" evidence="1">
    <location>
        <begin position="253"/>
        <end position="276"/>
    </location>
</feature>
<evidence type="ECO:0000256" key="1">
    <source>
        <dbReference type="SAM" id="Phobius"/>
    </source>
</evidence>
<feature type="transmembrane region" description="Helical" evidence="1">
    <location>
        <begin position="171"/>
        <end position="196"/>
    </location>
</feature>
<name>C4FS12_9FIRM</name>
<dbReference type="Proteomes" id="UP000003529">
    <property type="component" value="Unassembled WGS sequence"/>
</dbReference>
<feature type="transmembrane region" description="Helical" evidence="1">
    <location>
        <begin position="48"/>
        <end position="71"/>
    </location>
</feature>
<keyword evidence="3" id="KW-1185">Reference proteome</keyword>
<evidence type="ECO:0000313" key="3">
    <source>
        <dbReference type="Proteomes" id="UP000003529"/>
    </source>
</evidence>
<keyword evidence="1" id="KW-0812">Transmembrane</keyword>
<proteinExistence type="predicted"/>
<gene>
    <name evidence="2" type="ORF">VEIDISOL_01701</name>
</gene>
<comment type="caution">
    <text evidence="2">The sequence shown here is derived from an EMBL/GenBank/DDBJ whole genome shotgun (WGS) entry which is preliminary data.</text>
</comment>
<dbReference type="AlphaFoldDB" id="C4FS12"/>
<keyword evidence="1" id="KW-0472">Membrane</keyword>
<reference evidence="2" key="1">
    <citation type="submission" date="2009-04" db="EMBL/GenBank/DDBJ databases">
        <authorList>
            <person name="Weinstock G."/>
            <person name="Sodergren E."/>
            <person name="Clifton S."/>
            <person name="Fulton L."/>
            <person name="Fulton B."/>
            <person name="Courtney L."/>
            <person name="Fronick C."/>
            <person name="Harrison M."/>
            <person name="Strong C."/>
            <person name="Farmer C."/>
            <person name="Delahaunty K."/>
            <person name="Markovic C."/>
            <person name="Hall O."/>
            <person name="Minx P."/>
            <person name="Tomlinson C."/>
            <person name="Mitreva M."/>
            <person name="Nelson J."/>
            <person name="Hou S."/>
            <person name="Wollam A."/>
            <person name="Pepin K.H."/>
            <person name="Johnson M."/>
            <person name="Bhonagiri V."/>
            <person name="Nash W.E."/>
            <person name="Warren W."/>
            <person name="Chinwalla A."/>
            <person name="Mardis E.R."/>
            <person name="Wilson R.K."/>
        </authorList>
    </citation>
    <scope>NUCLEOTIDE SEQUENCE [LARGE SCALE GENOMIC DNA]</scope>
    <source>
        <strain evidence="2">ATCC 17748</strain>
    </source>
</reference>
<sequence>MVYEYITMGTSFIMFFMIGVILSIHPASIIVGEHTQLSHLSRWTRWNGYLIFILTLFIVDVLITNGIYAAFYDVYGNLSSLSELTFDPMALFFSESFQIGVVVVFALVLLQALGLVDLAHGERNLSFHYDQLHQGKDQPSWMERYMVHTKGTLGSGMVGLLYMLRMTMRTMWSYIICLIWFKLIAIVTNVLLSPIINRLMHVELITSTHIILDPYVAIYLIAGFLWGYVALHYDIDKAYNVANSTVIAIVPRLTVILGAVIFIGLALAIIMVPVTWGVVVDTLTNL</sequence>
<dbReference type="OrthoDB" id="1631666at2"/>
<dbReference type="HOGENOM" id="CLU_1041856_0_0_9"/>
<feature type="transmembrane region" description="Helical" evidence="1">
    <location>
        <begin position="6"/>
        <end position="27"/>
    </location>
</feature>
<feature type="transmembrane region" description="Helical" evidence="1">
    <location>
        <begin position="216"/>
        <end position="233"/>
    </location>
</feature>
<feature type="transmembrane region" description="Helical" evidence="1">
    <location>
        <begin position="91"/>
        <end position="116"/>
    </location>
</feature>
<keyword evidence="1" id="KW-1133">Transmembrane helix</keyword>